<evidence type="ECO:0000256" key="3">
    <source>
        <dbReference type="ARBA" id="ARBA00022692"/>
    </source>
</evidence>
<dbReference type="Pfam" id="PF02687">
    <property type="entry name" value="FtsX"/>
    <property type="match status" value="1"/>
</dbReference>
<evidence type="ECO:0000256" key="6">
    <source>
        <dbReference type="SAM" id="Phobius"/>
    </source>
</evidence>
<dbReference type="RefSeq" id="WP_284331371.1">
    <property type="nucleotide sequence ID" value="NZ_BSOA01000013.1"/>
</dbReference>
<gene>
    <name evidence="9" type="ORF">GCM10007898_14920</name>
</gene>
<feature type="transmembrane region" description="Helical" evidence="6">
    <location>
        <begin position="259"/>
        <end position="281"/>
    </location>
</feature>
<dbReference type="Pfam" id="PF12704">
    <property type="entry name" value="MacB_PCD"/>
    <property type="match status" value="1"/>
</dbReference>
<evidence type="ECO:0000313" key="9">
    <source>
        <dbReference type="EMBL" id="GLQ87924.1"/>
    </source>
</evidence>
<dbReference type="PANTHER" id="PTHR43738">
    <property type="entry name" value="ABC TRANSPORTER, MEMBRANE PROTEIN"/>
    <property type="match status" value="1"/>
</dbReference>
<evidence type="ECO:0000256" key="5">
    <source>
        <dbReference type="ARBA" id="ARBA00023136"/>
    </source>
</evidence>
<evidence type="ECO:0000256" key="2">
    <source>
        <dbReference type="ARBA" id="ARBA00022475"/>
    </source>
</evidence>
<feature type="domain" description="ABC3 transporter permease C-terminal" evidence="7">
    <location>
        <begin position="264"/>
        <end position="374"/>
    </location>
</feature>
<evidence type="ECO:0000256" key="4">
    <source>
        <dbReference type="ARBA" id="ARBA00022989"/>
    </source>
</evidence>
<evidence type="ECO:0000256" key="1">
    <source>
        <dbReference type="ARBA" id="ARBA00004651"/>
    </source>
</evidence>
<feature type="transmembrane region" description="Helical" evidence="6">
    <location>
        <begin position="20"/>
        <end position="38"/>
    </location>
</feature>
<sequence>MKHYRLIWAGVWSDSTRTAYTLVSIFAAFVLFGMLQGITSAFNHAVAQTHLDRLYVDSRFGVAKGLPLAALGKIERVPGVTRVTHSSWFGGSYQDARQPIFALAVDPQSYLDVYSELLLPKDQVAAWLKTRDGVVVSRKIAERYHWKIGDRIPLRSSIWSLKSDGTSVWSFQVVGIFDVQKDRRTLSELLLSYAYFDEARQFKNGTVGWYIAQIADPAGSAQVADAIDAAFANSSDETLTQNEQEKAEAMLKQHGDIDMAIHLIIGAVFFTLLLLTGNTMMQSVRERVPEFAVLKTIGYSTTMISLIVLCEAMVICIGAASLGLLCAWLFYPILQGATDAPRMPAWVLIGGVLIAMLLAIATAIPSTERLRRVNVVDALAGR</sequence>
<organism evidence="9 10">
    <name type="scientific">Dyella flagellata</name>
    <dbReference type="NCBI Taxonomy" id="1867833"/>
    <lineage>
        <taxon>Bacteria</taxon>
        <taxon>Pseudomonadati</taxon>
        <taxon>Pseudomonadota</taxon>
        <taxon>Gammaproteobacteria</taxon>
        <taxon>Lysobacterales</taxon>
        <taxon>Rhodanobacteraceae</taxon>
        <taxon>Dyella</taxon>
    </lineage>
</organism>
<comment type="subcellular location">
    <subcellularLocation>
        <location evidence="1">Cell membrane</location>
        <topology evidence="1">Multi-pass membrane protein</topology>
    </subcellularLocation>
</comment>
<protein>
    <submittedName>
        <fullName evidence="9">Membrane protein</fullName>
    </submittedName>
</protein>
<proteinExistence type="predicted"/>
<dbReference type="PANTHER" id="PTHR43738:SF3">
    <property type="entry name" value="ABC TRANSPORTER PERMEASE"/>
    <property type="match status" value="1"/>
</dbReference>
<dbReference type="InterPro" id="IPR025857">
    <property type="entry name" value="MacB_PCD"/>
</dbReference>
<evidence type="ECO:0000259" key="7">
    <source>
        <dbReference type="Pfam" id="PF02687"/>
    </source>
</evidence>
<accession>A0ABQ5X9K6</accession>
<feature type="transmembrane region" description="Helical" evidence="6">
    <location>
        <begin position="302"/>
        <end position="331"/>
    </location>
</feature>
<dbReference type="EMBL" id="BSOA01000013">
    <property type="protein sequence ID" value="GLQ87924.1"/>
    <property type="molecule type" value="Genomic_DNA"/>
</dbReference>
<comment type="caution">
    <text evidence="9">The sequence shown here is derived from an EMBL/GenBank/DDBJ whole genome shotgun (WGS) entry which is preliminary data.</text>
</comment>
<feature type="domain" description="MacB-like periplasmic core" evidence="8">
    <location>
        <begin position="23"/>
        <end position="229"/>
    </location>
</feature>
<feature type="transmembrane region" description="Helical" evidence="6">
    <location>
        <begin position="343"/>
        <end position="364"/>
    </location>
</feature>
<keyword evidence="4 6" id="KW-1133">Transmembrane helix</keyword>
<keyword evidence="5 6" id="KW-0472">Membrane</keyword>
<keyword evidence="2" id="KW-1003">Cell membrane</keyword>
<reference evidence="10" key="1">
    <citation type="journal article" date="2019" name="Int. J. Syst. Evol. Microbiol.">
        <title>The Global Catalogue of Microorganisms (GCM) 10K type strain sequencing project: providing services to taxonomists for standard genome sequencing and annotation.</title>
        <authorList>
            <consortium name="The Broad Institute Genomics Platform"/>
            <consortium name="The Broad Institute Genome Sequencing Center for Infectious Disease"/>
            <person name="Wu L."/>
            <person name="Ma J."/>
        </authorList>
    </citation>
    <scope>NUCLEOTIDE SEQUENCE [LARGE SCALE GENOMIC DNA]</scope>
    <source>
        <strain evidence="10">NBRC 111981</strain>
    </source>
</reference>
<dbReference type="InterPro" id="IPR003838">
    <property type="entry name" value="ABC3_permease_C"/>
</dbReference>
<keyword evidence="3 6" id="KW-0812">Transmembrane</keyword>
<keyword evidence="10" id="KW-1185">Reference proteome</keyword>
<dbReference type="InterPro" id="IPR051125">
    <property type="entry name" value="ABC-4/HrtB_transporter"/>
</dbReference>
<evidence type="ECO:0000259" key="8">
    <source>
        <dbReference type="Pfam" id="PF12704"/>
    </source>
</evidence>
<name>A0ABQ5X9K6_9GAMM</name>
<evidence type="ECO:0000313" key="10">
    <source>
        <dbReference type="Proteomes" id="UP001156627"/>
    </source>
</evidence>
<dbReference type="Proteomes" id="UP001156627">
    <property type="component" value="Unassembled WGS sequence"/>
</dbReference>